<dbReference type="InterPro" id="IPR018712">
    <property type="entry name" value="Tle1-like_cat"/>
</dbReference>
<evidence type="ECO:0000313" key="2">
    <source>
        <dbReference type="EMBL" id="UOE34313.1"/>
    </source>
</evidence>
<feature type="domain" description="T6SS Phospholipase effector Tle1-like catalytic" evidence="1">
    <location>
        <begin position="203"/>
        <end position="318"/>
    </location>
</feature>
<protein>
    <submittedName>
        <fullName evidence="2">DUF2235 domain-containing protein</fullName>
    </submittedName>
</protein>
<dbReference type="EMBL" id="CP094534">
    <property type="protein sequence ID" value="UOE34313.1"/>
    <property type="molecule type" value="Genomic_DNA"/>
</dbReference>
<keyword evidence="3" id="KW-1185">Reference proteome</keyword>
<evidence type="ECO:0000259" key="1">
    <source>
        <dbReference type="Pfam" id="PF09994"/>
    </source>
</evidence>
<sequence>MITPYSSMLAAQRVGVDKMVVGKAPERPNRTGVTVEAAVFFDGTLNNRNNTERRTGVGAARPSAQAAAIYKRYGEADNSYANYYSNVAILEFLNKNIDANKRQVSIYVEGIGTINDRGDDMQGYAFGSGFTGVIERVIKGIGLLTERLKKLPLKKNEYIERVVIDVYGFSRGAAAARHFVSRKTNLHRFQIFRTTLGKSLKIEDPNDIVFRFVGLFDTVSSFQEGHPIADNLGYHNFNNDVSELDLAMGGTVRKAVHLTAGDEYRSNFALTTIGSTVQAGKGFELRMPGAHSDIGGGYAEVEKEERKLGDAKERKWLIDQGWYAGPDGREKDIKHWKETRYIATPYGYGGTSYQVDREVGLRTVPYNYQFIPLAIMIALAEKQSFYGKPAFSRTDPQRQIRVTVPDDLKPVQAELLNFALQHDGARSLGVTVPQIKWLRNKYLHRSASGSIGKGARYVDGLPKRRIIRDTDG</sequence>
<proteinExistence type="predicted"/>
<dbReference type="Pfam" id="PF09994">
    <property type="entry name" value="T6SS_Tle1-like_cat"/>
    <property type="match status" value="1"/>
</dbReference>
<dbReference type="PANTHER" id="PTHR33840">
    <property type="match status" value="1"/>
</dbReference>
<dbReference type="PANTHER" id="PTHR33840:SF1">
    <property type="entry name" value="TLE1 PHOSPHOLIPASE DOMAIN-CONTAINING PROTEIN"/>
    <property type="match status" value="1"/>
</dbReference>
<name>A0ABY4B596_9BACT</name>
<accession>A0ABY4B596</accession>
<organism evidence="2 3">
    <name type="scientific">Hymenobacter monticola</name>
    <dbReference type="NCBI Taxonomy" id="1705399"/>
    <lineage>
        <taxon>Bacteria</taxon>
        <taxon>Pseudomonadati</taxon>
        <taxon>Bacteroidota</taxon>
        <taxon>Cytophagia</taxon>
        <taxon>Cytophagales</taxon>
        <taxon>Hymenobacteraceae</taxon>
        <taxon>Hymenobacter</taxon>
    </lineage>
</organism>
<dbReference type="RefSeq" id="WP_243515225.1">
    <property type="nucleotide sequence ID" value="NZ_CP094534.1"/>
</dbReference>
<dbReference type="Proteomes" id="UP000831390">
    <property type="component" value="Chromosome"/>
</dbReference>
<reference evidence="2 3" key="1">
    <citation type="submission" date="2022-03" db="EMBL/GenBank/DDBJ databases">
        <title>Hymenobactersp. isolated from the air.</title>
        <authorList>
            <person name="Won M."/>
            <person name="Kwon S.-W."/>
        </authorList>
    </citation>
    <scope>NUCLEOTIDE SEQUENCE [LARGE SCALE GENOMIC DNA]</scope>
    <source>
        <strain evidence="2 3">KACC 22596</strain>
    </source>
</reference>
<gene>
    <name evidence="2" type="ORF">MTP16_01355</name>
</gene>
<evidence type="ECO:0000313" key="3">
    <source>
        <dbReference type="Proteomes" id="UP000831390"/>
    </source>
</evidence>